<proteinExistence type="predicted"/>
<reference evidence="9 10" key="1">
    <citation type="submission" date="2024-09" db="EMBL/GenBank/DDBJ databases">
        <authorList>
            <person name="Sun Q."/>
            <person name="Mori K."/>
        </authorList>
    </citation>
    <scope>NUCLEOTIDE SEQUENCE [LARGE SCALE GENOMIC DNA]</scope>
    <source>
        <strain evidence="9 10">KCTC 23076</strain>
    </source>
</reference>
<evidence type="ECO:0000256" key="7">
    <source>
        <dbReference type="SAM" id="Phobius"/>
    </source>
</evidence>
<evidence type="ECO:0000256" key="4">
    <source>
        <dbReference type="ARBA" id="ARBA00022989"/>
    </source>
</evidence>
<keyword evidence="4 7" id="KW-1133">Transmembrane helix</keyword>
<dbReference type="Proteomes" id="UP001589896">
    <property type="component" value="Unassembled WGS sequence"/>
</dbReference>
<dbReference type="PANTHER" id="PTHR31382">
    <property type="entry name" value="NA(+)/H(+) ANTIPORTER"/>
    <property type="match status" value="1"/>
</dbReference>
<comment type="caution">
    <text evidence="9">The sequence shown here is derived from an EMBL/GenBank/DDBJ whole genome shotgun (WGS) entry which is preliminary data.</text>
</comment>
<keyword evidence="5" id="KW-0406">Ion transport</keyword>
<feature type="transmembrane region" description="Helical" evidence="7">
    <location>
        <begin position="165"/>
        <end position="182"/>
    </location>
</feature>
<dbReference type="Pfam" id="PF00999">
    <property type="entry name" value="Na_H_Exchanger"/>
    <property type="match status" value="1"/>
</dbReference>
<feature type="transmembrane region" description="Helical" evidence="7">
    <location>
        <begin position="202"/>
        <end position="223"/>
    </location>
</feature>
<dbReference type="PANTHER" id="PTHR31382:SF1">
    <property type="entry name" value="SODIUM ION_PROTON EXCHANGER (EUROFUNG)"/>
    <property type="match status" value="1"/>
</dbReference>
<evidence type="ECO:0000256" key="5">
    <source>
        <dbReference type="ARBA" id="ARBA00023065"/>
    </source>
</evidence>
<feature type="transmembrane region" description="Helical" evidence="7">
    <location>
        <begin position="122"/>
        <end position="144"/>
    </location>
</feature>
<evidence type="ECO:0000313" key="10">
    <source>
        <dbReference type="Proteomes" id="UP001589896"/>
    </source>
</evidence>
<organism evidence="9 10">
    <name type="scientific">Lysobacter korlensis</name>
    <dbReference type="NCBI Taxonomy" id="553636"/>
    <lineage>
        <taxon>Bacteria</taxon>
        <taxon>Pseudomonadati</taxon>
        <taxon>Pseudomonadota</taxon>
        <taxon>Gammaproteobacteria</taxon>
        <taxon>Lysobacterales</taxon>
        <taxon>Lysobacteraceae</taxon>
        <taxon>Lysobacter</taxon>
    </lineage>
</organism>
<accession>A0ABV6RK29</accession>
<gene>
    <name evidence="9" type="ORF">ACFFGH_05630</name>
</gene>
<keyword evidence="3 7" id="KW-0812">Transmembrane</keyword>
<dbReference type="InterPro" id="IPR004712">
    <property type="entry name" value="Na+/H+_antiporter_fungi"/>
</dbReference>
<keyword evidence="10" id="KW-1185">Reference proteome</keyword>
<evidence type="ECO:0000259" key="8">
    <source>
        <dbReference type="Pfam" id="PF00999"/>
    </source>
</evidence>
<evidence type="ECO:0000256" key="6">
    <source>
        <dbReference type="ARBA" id="ARBA00023136"/>
    </source>
</evidence>
<feature type="transmembrane region" description="Helical" evidence="7">
    <location>
        <begin position="6"/>
        <end position="22"/>
    </location>
</feature>
<evidence type="ECO:0000313" key="9">
    <source>
        <dbReference type="EMBL" id="MFC0677332.1"/>
    </source>
</evidence>
<feature type="transmembrane region" description="Helical" evidence="7">
    <location>
        <begin position="285"/>
        <end position="304"/>
    </location>
</feature>
<name>A0ABV6RK29_9GAMM</name>
<dbReference type="EMBL" id="JBHLTG010000001">
    <property type="protein sequence ID" value="MFC0677332.1"/>
    <property type="molecule type" value="Genomic_DNA"/>
</dbReference>
<feature type="domain" description="Cation/H+ exchanger transmembrane" evidence="8">
    <location>
        <begin position="15"/>
        <end position="398"/>
    </location>
</feature>
<protein>
    <submittedName>
        <fullName evidence="9">Cation:proton antiporter</fullName>
    </submittedName>
</protein>
<sequence>MEHLNLIVTVLGGLILLLGLVSKRLEAGPIPPSVLALALGVLIGPQGIGLIDLAAIGQPERILEGAARLTLGIGLVGVALRVPRGFPRRHWGEMTVLILLAMALMWAVSTALVYLILGLPFWVAALIGAIVTATDPIAATPIASGQLAEANVPERIRNAVSFESGANDGLSYLFVFLPFLLLTRPQHEALSHWVTHTLLWEVGAATVFGLLLGYVAGKALQLAERHGTIEQKWRLAYTVALALFAVGAGRLIKTDELLIVFAAGAAFVQVVSGEDRANEEQGQEALNRFFSIPFFALFGMVIPWGEWAKLGWSGVLLAVAILLLRRPLPMLLLKPVLPSIRSRADALFTGWFGPIAVAAVYYATLMDHKLGDPLVWPVVSLVVFASALAHGISASPLTRLYGRHARGKTAESEDSAS</sequence>
<feature type="transmembrane region" description="Helical" evidence="7">
    <location>
        <begin position="235"/>
        <end position="251"/>
    </location>
</feature>
<feature type="transmembrane region" description="Helical" evidence="7">
    <location>
        <begin position="34"/>
        <end position="56"/>
    </location>
</feature>
<evidence type="ECO:0000256" key="1">
    <source>
        <dbReference type="ARBA" id="ARBA00004141"/>
    </source>
</evidence>
<feature type="transmembrane region" description="Helical" evidence="7">
    <location>
        <begin position="375"/>
        <end position="398"/>
    </location>
</feature>
<keyword evidence="2" id="KW-0050">Antiport</keyword>
<evidence type="ECO:0000256" key="2">
    <source>
        <dbReference type="ARBA" id="ARBA00022449"/>
    </source>
</evidence>
<feature type="transmembrane region" description="Helical" evidence="7">
    <location>
        <begin position="310"/>
        <end position="325"/>
    </location>
</feature>
<keyword evidence="2" id="KW-0813">Transport</keyword>
<dbReference type="InterPro" id="IPR006153">
    <property type="entry name" value="Cation/H_exchanger_TM"/>
</dbReference>
<comment type="subcellular location">
    <subcellularLocation>
        <location evidence="1">Membrane</location>
        <topology evidence="1">Multi-pass membrane protein</topology>
    </subcellularLocation>
</comment>
<dbReference type="RefSeq" id="WP_386665665.1">
    <property type="nucleotide sequence ID" value="NZ_JBHLTG010000001.1"/>
</dbReference>
<keyword evidence="6 7" id="KW-0472">Membrane</keyword>
<feature type="transmembrane region" description="Helical" evidence="7">
    <location>
        <begin position="346"/>
        <end position="363"/>
    </location>
</feature>
<feature type="transmembrane region" description="Helical" evidence="7">
    <location>
        <begin position="257"/>
        <end position="273"/>
    </location>
</feature>
<feature type="transmembrane region" description="Helical" evidence="7">
    <location>
        <begin position="62"/>
        <end position="82"/>
    </location>
</feature>
<feature type="transmembrane region" description="Helical" evidence="7">
    <location>
        <begin position="94"/>
        <end position="116"/>
    </location>
</feature>
<evidence type="ECO:0000256" key="3">
    <source>
        <dbReference type="ARBA" id="ARBA00022692"/>
    </source>
</evidence>
<dbReference type="Gene3D" id="6.10.140.1330">
    <property type="match status" value="1"/>
</dbReference>